<comment type="similarity">
    <text evidence="9">Belongs to the GLYK kinase family.</text>
</comment>
<evidence type="ECO:0008006" key="12">
    <source>
        <dbReference type="Google" id="ProtNLM"/>
    </source>
</evidence>
<dbReference type="InterPro" id="IPR027417">
    <property type="entry name" value="P-loop_NTPase"/>
</dbReference>
<evidence type="ECO:0000256" key="3">
    <source>
        <dbReference type="ARBA" id="ARBA00022490"/>
    </source>
</evidence>
<keyword evidence="3" id="KW-0963">Cytoplasm</keyword>
<dbReference type="GO" id="GO:0005737">
    <property type="term" value="C:cytoplasm"/>
    <property type="evidence" value="ECO:0007669"/>
    <property type="project" value="UniProtKB-SubCell"/>
</dbReference>
<organism evidence="10 11">
    <name type="scientific">Taphrina deformans (strain PYCC 5710 / ATCC 11124 / CBS 356.35 / IMI 108563 / JCM 9778 / NBRC 8474)</name>
    <name type="common">Peach leaf curl fungus</name>
    <name type="synonym">Lalaria deformans</name>
    <dbReference type="NCBI Taxonomy" id="1097556"/>
    <lineage>
        <taxon>Eukaryota</taxon>
        <taxon>Fungi</taxon>
        <taxon>Dikarya</taxon>
        <taxon>Ascomycota</taxon>
        <taxon>Taphrinomycotina</taxon>
        <taxon>Taphrinomycetes</taxon>
        <taxon>Taphrinales</taxon>
        <taxon>Taphrinaceae</taxon>
        <taxon>Taphrina</taxon>
    </lineage>
</organism>
<protein>
    <recommendedName>
        <fullName evidence="12">P-loop containing nucleoside triphosphate hydrolase protein</fullName>
    </recommendedName>
</protein>
<dbReference type="Proteomes" id="UP000013776">
    <property type="component" value="Unassembled WGS sequence"/>
</dbReference>
<dbReference type="VEuPathDB" id="FungiDB:TAPDE_004016"/>
<evidence type="ECO:0000256" key="5">
    <source>
        <dbReference type="ARBA" id="ARBA00022741"/>
    </source>
</evidence>
<evidence type="ECO:0000256" key="2">
    <source>
        <dbReference type="ARBA" id="ARBA00004496"/>
    </source>
</evidence>
<keyword evidence="5" id="KW-0547">Nucleotide-binding</keyword>
<dbReference type="PANTHER" id="PTHR10285">
    <property type="entry name" value="URIDINE KINASE"/>
    <property type="match status" value="1"/>
</dbReference>
<gene>
    <name evidence="10" type="ORF">TAPDE_004016</name>
</gene>
<evidence type="ECO:0000256" key="7">
    <source>
        <dbReference type="ARBA" id="ARBA00022840"/>
    </source>
</evidence>
<evidence type="ECO:0000313" key="11">
    <source>
        <dbReference type="Proteomes" id="UP000013776"/>
    </source>
</evidence>
<dbReference type="STRING" id="1097556.R4XK49"/>
<evidence type="ECO:0000256" key="6">
    <source>
        <dbReference type="ARBA" id="ARBA00022777"/>
    </source>
</evidence>
<name>R4XK49_TAPDE</name>
<dbReference type="GO" id="GO:0005634">
    <property type="term" value="C:nucleus"/>
    <property type="evidence" value="ECO:0007669"/>
    <property type="project" value="UniProtKB-SubCell"/>
</dbReference>
<keyword evidence="4" id="KW-0808">Transferase</keyword>
<dbReference type="EMBL" id="CAHR02000169">
    <property type="protein sequence ID" value="CCG83693.1"/>
    <property type="molecule type" value="Genomic_DNA"/>
</dbReference>
<evidence type="ECO:0000256" key="8">
    <source>
        <dbReference type="ARBA" id="ARBA00023242"/>
    </source>
</evidence>
<keyword evidence="7" id="KW-0067">ATP-binding</keyword>
<comment type="subcellular location">
    <subcellularLocation>
        <location evidence="2">Cytoplasm</location>
    </subcellularLocation>
    <subcellularLocation>
        <location evidence="1">Nucleus</location>
    </subcellularLocation>
</comment>
<evidence type="ECO:0000256" key="9">
    <source>
        <dbReference type="ARBA" id="ARBA00061312"/>
    </source>
</evidence>
<keyword evidence="6" id="KW-0418">Kinase</keyword>
<evidence type="ECO:0000256" key="1">
    <source>
        <dbReference type="ARBA" id="ARBA00004123"/>
    </source>
</evidence>
<dbReference type="GO" id="GO:0005524">
    <property type="term" value="F:ATP binding"/>
    <property type="evidence" value="ECO:0007669"/>
    <property type="project" value="UniProtKB-KW"/>
</dbReference>
<accession>R4XK49</accession>
<dbReference type="OrthoDB" id="347435at2759"/>
<dbReference type="GO" id="GO:0016301">
    <property type="term" value="F:kinase activity"/>
    <property type="evidence" value="ECO:0007669"/>
    <property type="project" value="UniProtKB-KW"/>
</dbReference>
<dbReference type="Gene3D" id="3.40.50.300">
    <property type="entry name" value="P-loop containing nucleotide triphosphate hydrolases"/>
    <property type="match status" value="1"/>
</dbReference>
<comment type="caution">
    <text evidence="10">The sequence shown here is derived from an EMBL/GenBank/DDBJ whole genome shotgun (WGS) entry which is preliminary data.</text>
</comment>
<dbReference type="SUPFAM" id="SSF52540">
    <property type="entry name" value="P-loop containing nucleoside triphosphate hydrolases"/>
    <property type="match status" value="1"/>
</dbReference>
<reference evidence="10 11" key="1">
    <citation type="journal article" date="2013" name="MBio">
        <title>Genome sequencing of the plant pathogen Taphrina deformans, the causal agent of peach leaf curl.</title>
        <authorList>
            <person name="Cisse O.H."/>
            <person name="Almeida J.M.G.C.F."/>
            <person name="Fonseca A."/>
            <person name="Kumar A.A."/>
            <person name="Salojaervi J."/>
            <person name="Overmyer K."/>
            <person name="Hauser P.M."/>
            <person name="Pagni M."/>
        </authorList>
    </citation>
    <scope>NUCLEOTIDE SEQUENCE [LARGE SCALE GENOMIC DNA]</scope>
    <source>
        <strain evidence="11">PYCC 5710 / ATCC 11124 / CBS 356.35 / IMI 108563 / JCM 9778 / NBRC 8474</strain>
    </source>
</reference>
<dbReference type="FunFam" id="3.40.50.300:FF:001691">
    <property type="entry name" value="Probable ATP-dependent kinase TDA10"/>
    <property type="match status" value="1"/>
</dbReference>
<dbReference type="eggNOG" id="KOG2878">
    <property type="taxonomic scope" value="Eukaryota"/>
</dbReference>
<evidence type="ECO:0000256" key="4">
    <source>
        <dbReference type="ARBA" id="ARBA00022679"/>
    </source>
</evidence>
<keyword evidence="11" id="KW-1185">Reference proteome</keyword>
<dbReference type="AlphaFoldDB" id="R4XK49"/>
<keyword evidence="8" id="KW-0539">Nucleus</keyword>
<evidence type="ECO:0000313" key="10">
    <source>
        <dbReference type="EMBL" id="CCG83693.1"/>
    </source>
</evidence>
<proteinExistence type="inferred from homology"/>
<sequence>MSSKLGTISAWLTPILGDHKAQASKKPFILALSGVQGCGKSTLVTHLQADLMAKGFRTAQLSLDDLYLTFREQSRLSDGGNRLWASRGQFGTHDTELAESLFTRLANLTEGSVAIPFYDKSLHDGRGDRAPEGSWTTVDGPLDVIIFEGWGVGFQALSETQLKSAFESAHGDPHSQVSKHTFGDLRDVNDALKRYSDTFMGPQSFDALVLLQAQETTFVYDWRLQQEHAMWAVKGRGMTDDQVKAFVDRYYTSYELYLPRLISGMFTGTKQGRQLNLRMDKTRQLVGFDVL</sequence>